<protein>
    <submittedName>
        <fullName evidence="5">Extracellular ligand-binding receptor</fullName>
    </submittedName>
</protein>
<dbReference type="Pfam" id="PF13458">
    <property type="entry name" value="Peripla_BP_6"/>
    <property type="match status" value="1"/>
</dbReference>
<keyword evidence="3" id="KW-0813">Transport</keyword>
<keyword evidence="6" id="KW-1185">Reference proteome</keyword>
<dbReference type="GO" id="GO:0006865">
    <property type="term" value="P:amino acid transport"/>
    <property type="evidence" value="ECO:0007669"/>
    <property type="project" value="UniProtKB-KW"/>
</dbReference>
<dbReference type="InterPro" id="IPR028081">
    <property type="entry name" value="Leu-bd"/>
</dbReference>
<dbReference type="PATRIC" id="fig|1082931.4.peg.3602"/>
<keyword evidence="5" id="KW-0675">Receptor</keyword>
<evidence type="ECO:0000256" key="2">
    <source>
        <dbReference type="ARBA" id="ARBA00022729"/>
    </source>
</evidence>
<feature type="domain" description="Leucine-binding protein" evidence="4">
    <location>
        <begin position="39"/>
        <end position="415"/>
    </location>
</feature>
<comment type="similarity">
    <text evidence="1">Belongs to the leucine-binding protein family.</text>
</comment>
<evidence type="ECO:0000313" key="5">
    <source>
        <dbReference type="EMBL" id="AEQ53635.1"/>
    </source>
</evidence>
<evidence type="ECO:0000259" key="4">
    <source>
        <dbReference type="Pfam" id="PF13458"/>
    </source>
</evidence>
<dbReference type="PANTHER" id="PTHR30483">
    <property type="entry name" value="LEUCINE-SPECIFIC-BINDING PROTEIN"/>
    <property type="match status" value="1"/>
</dbReference>
<evidence type="ECO:0000256" key="1">
    <source>
        <dbReference type="ARBA" id="ARBA00010062"/>
    </source>
</evidence>
<keyword evidence="2" id="KW-0732">Signal</keyword>
<dbReference type="Proteomes" id="UP000008850">
    <property type="component" value="Chromosome"/>
</dbReference>
<dbReference type="InterPro" id="IPR051010">
    <property type="entry name" value="BCAA_transport"/>
</dbReference>
<name>G4RAZ9_PELHB</name>
<dbReference type="SUPFAM" id="SSF53822">
    <property type="entry name" value="Periplasmic binding protein-like I"/>
    <property type="match status" value="1"/>
</dbReference>
<dbReference type="STRING" id="1082931.KKY_3653"/>
<dbReference type="PANTHER" id="PTHR30483:SF37">
    <property type="entry name" value="ABC TRANSPORTER SUBSTRATE-BINDING PROTEIN"/>
    <property type="match status" value="1"/>
</dbReference>
<dbReference type="EMBL" id="CP003075">
    <property type="protein sequence ID" value="AEQ53635.1"/>
    <property type="molecule type" value="Genomic_DNA"/>
</dbReference>
<gene>
    <name evidence="5" type="ordered locus">KKY_3653</name>
</gene>
<dbReference type="Gene3D" id="3.40.50.2300">
    <property type="match status" value="2"/>
</dbReference>
<evidence type="ECO:0000313" key="6">
    <source>
        <dbReference type="Proteomes" id="UP000008850"/>
    </source>
</evidence>
<dbReference type="KEGG" id="phl:KKY_3653"/>
<dbReference type="HOGENOM" id="CLU_027128_4_1_5"/>
<keyword evidence="3" id="KW-0029">Amino-acid transport</keyword>
<dbReference type="InterPro" id="IPR028082">
    <property type="entry name" value="Peripla_BP_I"/>
</dbReference>
<dbReference type="eggNOG" id="COG0683">
    <property type="taxonomic scope" value="Bacteria"/>
</dbReference>
<sequence length="439" mass="47067">MRCIFHDRYSWEEDMKTAFKFLAAAAAFSMVGGAAYAQTLKIGASLPLTGGFSVSGQKHQEGYGLCVDLINERGGILGREVELVVSDNRSDNATAISQYERFINVDGVEAVFGTFSSRLSFPVASLLARNGMVHALPAGGALGIYTQGHENIYYFQPNAAEYVGASVSALINDLIPEAERPQTAAVVSADDFFANGVWAGLLGEQVIDAADNSLVADLAPGYLAEAGIEVVYSERWPEEGFSDWLNLANSIKRSNAEMIIGLTASAEEAVQLTRALATVQAEAKLVYFSQGTQAEFSEGTGASGDGVLVHTSWHKDAPFESILGGEPFSNADFVAAYQEAYGAVPDEDAAIPFAVCQGIEQAITGVGSTDNAAMGDWLSSRTPDEPVRTILGRFNWDERGLPVDKPFLMTQWNGGNLQFVYPTNEFEGVSPLVYPKNGF</sequence>
<organism evidence="5 6">
    <name type="scientific">Pelagibacterium halotolerans (strain DSM 22347 / JCM 15775 / CGMCC 1.7692 / B2)</name>
    <dbReference type="NCBI Taxonomy" id="1082931"/>
    <lineage>
        <taxon>Bacteria</taxon>
        <taxon>Pseudomonadati</taxon>
        <taxon>Pseudomonadota</taxon>
        <taxon>Alphaproteobacteria</taxon>
        <taxon>Hyphomicrobiales</taxon>
        <taxon>Devosiaceae</taxon>
        <taxon>Pelagibacterium</taxon>
    </lineage>
</organism>
<reference evidence="5 6" key="1">
    <citation type="journal article" date="2012" name="J. Bacteriol.">
        <title>Complete genome sequence of Pelagibacterium halotolerans B2T.</title>
        <authorList>
            <person name="Huo Y.Y."/>
            <person name="Cheng H."/>
            <person name="Han X.F."/>
            <person name="Jiang X.W."/>
            <person name="Sun C."/>
            <person name="Zhang X.Q."/>
            <person name="Zhu X.F."/>
            <person name="Liu Y.F."/>
            <person name="Li P.F."/>
            <person name="Ni P.X."/>
            <person name="Wu M."/>
        </authorList>
    </citation>
    <scope>NUCLEOTIDE SEQUENCE [LARGE SCALE GENOMIC DNA]</scope>
    <source>
        <strain evidence="6">DSM 22347 / JCM 15775 / CGMCC 1.7692 / B2</strain>
    </source>
</reference>
<proteinExistence type="inferred from homology"/>
<dbReference type="AlphaFoldDB" id="G4RAZ9"/>
<dbReference type="CDD" id="cd06338">
    <property type="entry name" value="PBP1_ABC_ligand_binding-like"/>
    <property type="match status" value="1"/>
</dbReference>
<accession>G4RAZ9</accession>
<evidence type="ECO:0000256" key="3">
    <source>
        <dbReference type="ARBA" id="ARBA00022970"/>
    </source>
</evidence>